<dbReference type="STRING" id="448385.sce2682"/>
<dbReference type="Proteomes" id="UP000002139">
    <property type="component" value="Chromosome"/>
</dbReference>
<keyword evidence="4" id="KW-1185">Reference proteome</keyword>
<dbReference type="Pfam" id="PF25778">
    <property type="entry name" value="DUF7948"/>
    <property type="match status" value="1"/>
</dbReference>
<dbReference type="Pfam" id="PF06739">
    <property type="entry name" value="SBBP"/>
    <property type="match status" value="2"/>
</dbReference>
<dbReference type="PROSITE" id="PS51257">
    <property type="entry name" value="PROKAR_LIPOPROTEIN"/>
    <property type="match status" value="1"/>
</dbReference>
<reference evidence="3 4" key="1">
    <citation type="journal article" date="2007" name="Nat. Biotechnol.">
        <title>Complete genome sequence of the myxobacterium Sorangium cellulosum.</title>
        <authorList>
            <person name="Schneiker S."/>
            <person name="Perlova O."/>
            <person name="Kaiser O."/>
            <person name="Gerth K."/>
            <person name="Alici A."/>
            <person name="Altmeyer M.O."/>
            <person name="Bartels D."/>
            <person name="Bekel T."/>
            <person name="Beyer S."/>
            <person name="Bode E."/>
            <person name="Bode H.B."/>
            <person name="Bolten C.J."/>
            <person name="Choudhuri J.V."/>
            <person name="Doss S."/>
            <person name="Elnakady Y.A."/>
            <person name="Frank B."/>
            <person name="Gaigalat L."/>
            <person name="Goesmann A."/>
            <person name="Groeger C."/>
            <person name="Gross F."/>
            <person name="Jelsbak L."/>
            <person name="Jelsbak L."/>
            <person name="Kalinowski J."/>
            <person name="Kegler C."/>
            <person name="Knauber T."/>
            <person name="Konietzny S."/>
            <person name="Kopp M."/>
            <person name="Krause L."/>
            <person name="Krug D."/>
            <person name="Linke B."/>
            <person name="Mahmud T."/>
            <person name="Martinez-Arias R."/>
            <person name="McHardy A.C."/>
            <person name="Merai M."/>
            <person name="Meyer F."/>
            <person name="Mormann S."/>
            <person name="Munoz-Dorado J."/>
            <person name="Perez J."/>
            <person name="Pradella S."/>
            <person name="Rachid S."/>
            <person name="Raddatz G."/>
            <person name="Rosenau F."/>
            <person name="Rueckert C."/>
            <person name="Sasse F."/>
            <person name="Scharfe M."/>
            <person name="Schuster S.C."/>
            <person name="Suen G."/>
            <person name="Treuner-Lange A."/>
            <person name="Velicer G.J."/>
            <person name="Vorholter F.-J."/>
            <person name="Weissman K.J."/>
            <person name="Welch R.D."/>
            <person name="Wenzel S.C."/>
            <person name="Whitworth D.E."/>
            <person name="Wilhelm S."/>
            <person name="Wittmann C."/>
            <person name="Bloecker H."/>
            <person name="Puehler A."/>
            <person name="Mueller R."/>
        </authorList>
    </citation>
    <scope>NUCLEOTIDE SEQUENCE [LARGE SCALE GENOMIC DNA]</scope>
    <source>
        <strain evidence="4">So ce56</strain>
    </source>
</reference>
<dbReference type="EMBL" id="AM746676">
    <property type="protein sequence ID" value="CAN92841.1"/>
    <property type="molecule type" value="Genomic_DNA"/>
</dbReference>
<keyword evidence="1" id="KW-0732">Signal</keyword>
<feature type="signal peptide" evidence="1">
    <location>
        <begin position="1"/>
        <end position="22"/>
    </location>
</feature>
<feature type="chain" id="PRO_5002737992" evidence="1">
    <location>
        <begin position="23"/>
        <end position="716"/>
    </location>
</feature>
<evidence type="ECO:0000313" key="4">
    <source>
        <dbReference type="Proteomes" id="UP000002139"/>
    </source>
</evidence>
<dbReference type="InterPro" id="IPR052918">
    <property type="entry name" value="Motility_Chemotaxis_Reg"/>
</dbReference>
<evidence type="ECO:0000256" key="1">
    <source>
        <dbReference type="SAM" id="SignalP"/>
    </source>
</evidence>
<dbReference type="KEGG" id="scl:sce2682"/>
<evidence type="ECO:0000313" key="3">
    <source>
        <dbReference type="EMBL" id="CAN92841.1"/>
    </source>
</evidence>
<dbReference type="RefSeq" id="WP_012235314.1">
    <property type="nucleotide sequence ID" value="NC_010162.1"/>
</dbReference>
<protein>
    <submittedName>
        <fullName evidence="3">Cell surface glycoprotein (S-layer protein) related protein</fullName>
    </submittedName>
</protein>
<dbReference type="AlphaFoldDB" id="A9GAB3"/>
<feature type="domain" description="DUF7948" evidence="2">
    <location>
        <begin position="53"/>
        <end position="256"/>
    </location>
</feature>
<dbReference type="OrthoDB" id="7156875at2"/>
<dbReference type="PANTHER" id="PTHR35580">
    <property type="entry name" value="CELL SURFACE GLYCOPROTEIN (S-LAYER PROTEIN)-LIKE PROTEIN"/>
    <property type="match status" value="1"/>
</dbReference>
<dbReference type="InterPro" id="IPR010620">
    <property type="entry name" value="SBBP_repeat"/>
</dbReference>
<sequence length="716" mass="72537">MTILRTALLLGGALGLSSCDHAMPGHMDGEAPAAPDDSAAGPQATLVEPALHFIESRGAAESASGYHVQGRDKAVHLGPDGITFVLAGAPEASLPRWAVRLEFEGRRAGVVPEGKDPTGAVVSYFTGPREQWRTGLPTYAAVVYEGLWPGVDLEISGTARALKYQLVVAPGGDPAQIRLTYRGASAVRLTEGGQIEISTPAGSFTDDAPLSFQDTPEGRVAVPSAYALEAPAPDGAQTYGLRLGAYDPTLPLVIDPAVLITCGFIGGSGSDDGEDIAVDLAGNAYITGSTTSTRTTFPDIVGPDHKYNGGQDAFVAKVDPRGALVYAGYIGGSGFELGRGIAVDWAGQAHVTGLTQSDDFPVEIGPDLTYNGQGDAFIVKIDASGKDLAYAGYIGGAGTDLGFDVAVDSCGDAYVTGRADSGASTFPAQVGPDLTQNGGADAFIAKVDASGAGLVYAGYIGGSAQDEAFSIAVDWTGAAYVTGWTFSGADTFPVLVGPDLSQNDGGTAGDAFVAKVSPAGTGLEYAGYIGGAGYDVGQGIDVDLAGNAYVSGNTASDELTFPVKIGPDLTYNGAEDAFVAKVSPSGAQLVYAGYVGGTSLDGSTGLAVDLAGRAYLTGATSSADFPAFGGPDLTHNGGFDAFVTKVGASGASLVYSGFIGGSSTDAGRDIAVHWRGDAFVAGFAESTEATFPTVRGPDLTHNGGADAFVARIRQTP</sequence>
<dbReference type="HOGENOM" id="CLU_003594_0_0_7"/>
<name>A9GAB3_SORC5</name>
<dbReference type="PANTHER" id="PTHR35580:SF1">
    <property type="entry name" value="PHYTASE-LIKE DOMAIN-CONTAINING PROTEIN"/>
    <property type="match status" value="1"/>
</dbReference>
<evidence type="ECO:0000259" key="2">
    <source>
        <dbReference type="Pfam" id="PF25778"/>
    </source>
</evidence>
<dbReference type="InterPro" id="IPR057708">
    <property type="entry name" value="DUF7948"/>
</dbReference>
<gene>
    <name evidence="3" type="ordered locus">sce2682</name>
</gene>
<proteinExistence type="predicted"/>
<organism evidence="3 4">
    <name type="scientific">Sorangium cellulosum (strain So ce56)</name>
    <name type="common">Polyangium cellulosum (strain So ce56)</name>
    <dbReference type="NCBI Taxonomy" id="448385"/>
    <lineage>
        <taxon>Bacteria</taxon>
        <taxon>Pseudomonadati</taxon>
        <taxon>Myxococcota</taxon>
        <taxon>Polyangia</taxon>
        <taxon>Polyangiales</taxon>
        <taxon>Polyangiaceae</taxon>
        <taxon>Sorangium</taxon>
    </lineage>
</organism>
<accession>A9GAB3</accession>
<dbReference type="eggNOG" id="COG3291">
    <property type="taxonomic scope" value="Bacteria"/>
</dbReference>